<proteinExistence type="predicted"/>
<sequence>MSTTGLPDLPSVFAPVALREGGDALARALALAPERGAGTLAWVRAYARAEAAVVLEPEMPLASARLAFHAAANALADAVAALGPPEVAVQLRWPGVLLVNAGECGRVRLAAPPGTPEDAVPDWLVVAMEARLAFPEGHEPGRDPGRTSLFEEGFSDLDSAALTAAWARHLMAGLDDWQARGPKRLAEHCLARLADAVPGQRRGIDPGTGDLVLERDGLRERQALPA</sequence>
<comment type="caution">
    <text evidence="2">The sequence shown here is derived from an EMBL/GenBank/DDBJ whole genome shotgun (WGS) entry which is preliminary data.</text>
</comment>
<evidence type="ECO:0000313" key="2">
    <source>
        <dbReference type="EMBL" id="MBC4015267.1"/>
    </source>
</evidence>
<keyword evidence="3" id="KW-1185">Reference proteome</keyword>
<dbReference type="Pfam" id="PF16917">
    <property type="entry name" value="BPL_LplA_LipB_2"/>
    <property type="match status" value="1"/>
</dbReference>
<dbReference type="InterPro" id="IPR045864">
    <property type="entry name" value="aa-tRNA-synth_II/BPL/LPL"/>
</dbReference>
<dbReference type="Proteomes" id="UP000600101">
    <property type="component" value="Unassembled WGS sequence"/>
</dbReference>
<feature type="domain" description="BPL/LPL catalytic" evidence="1">
    <location>
        <begin position="9"/>
        <end position="188"/>
    </location>
</feature>
<dbReference type="EMBL" id="JACOMF010000006">
    <property type="protein sequence ID" value="MBC4015267.1"/>
    <property type="molecule type" value="Genomic_DNA"/>
</dbReference>
<dbReference type="SUPFAM" id="SSF55681">
    <property type="entry name" value="Class II aaRS and biotin synthetases"/>
    <property type="match status" value="1"/>
</dbReference>
<name>A0A9X0UCI4_9PROT</name>
<reference evidence="2" key="1">
    <citation type="submission" date="2020-08" db="EMBL/GenBank/DDBJ databases">
        <authorList>
            <person name="Hu Y."/>
            <person name="Nguyen S.V."/>
            <person name="Li F."/>
            <person name="Fanning S."/>
        </authorList>
    </citation>
    <scope>NUCLEOTIDE SEQUENCE</scope>
    <source>
        <strain evidence="2">SYSU D8009</strain>
    </source>
</reference>
<dbReference type="InterPro" id="IPR004143">
    <property type="entry name" value="BPL_LPL_catalytic"/>
</dbReference>
<dbReference type="AlphaFoldDB" id="A0A9X0UCI4"/>
<accession>A0A9X0UCI4</accession>
<dbReference type="Gene3D" id="3.30.930.10">
    <property type="entry name" value="Bira Bifunctional Protein, Domain 2"/>
    <property type="match status" value="1"/>
</dbReference>
<evidence type="ECO:0000313" key="3">
    <source>
        <dbReference type="Proteomes" id="UP000600101"/>
    </source>
</evidence>
<gene>
    <name evidence="2" type="ORF">H7965_07995</name>
</gene>
<organism evidence="2 3">
    <name type="scientific">Siccirubricoccus deserti</name>
    <dbReference type="NCBI Taxonomy" id="2013562"/>
    <lineage>
        <taxon>Bacteria</taxon>
        <taxon>Pseudomonadati</taxon>
        <taxon>Pseudomonadota</taxon>
        <taxon>Alphaproteobacteria</taxon>
        <taxon>Acetobacterales</taxon>
        <taxon>Roseomonadaceae</taxon>
        <taxon>Siccirubricoccus</taxon>
    </lineage>
</organism>
<evidence type="ECO:0000259" key="1">
    <source>
        <dbReference type="Pfam" id="PF16917"/>
    </source>
</evidence>
<protein>
    <recommendedName>
        <fullName evidence="1">BPL/LPL catalytic domain-containing protein</fullName>
    </recommendedName>
</protein>